<dbReference type="PANTHER" id="PTHR34582">
    <property type="entry name" value="UPF0702 TRANSMEMBRANE PROTEIN YCAP"/>
    <property type="match status" value="1"/>
</dbReference>
<evidence type="ECO:0000256" key="7">
    <source>
        <dbReference type="SAM" id="Phobius"/>
    </source>
</evidence>
<evidence type="ECO:0000256" key="1">
    <source>
        <dbReference type="ARBA" id="ARBA00004651"/>
    </source>
</evidence>
<evidence type="ECO:0000313" key="9">
    <source>
        <dbReference type="EMBL" id="ANX03600.1"/>
    </source>
</evidence>
<keyword evidence="4 7" id="KW-0812">Transmembrane</keyword>
<dbReference type="OrthoDB" id="9793799at2"/>
<comment type="similarity">
    <text evidence="2">Belongs to the UPF0702 family.</text>
</comment>
<feature type="transmembrane region" description="Helical" evidence="7">
    <location>
        <begin position="63"/>
        <end position="84"/>
    </location>
</feature>
<dbReference type="Proteomes" id="UP000092952">
    <property type="component" value="Chromosome"/>
</dbReference>
<dbReference type="RefSeq" id="WP_068803111.1">
    <property type="nucleotide sequence ID" value="NZ_CP014671.1"/>
</dbReference>
<sequence>MLDISIPWWEPAIRATAIYLILLLLMRLSGKRSLGQLTPFDLLVIMLLSESVSPGLTGDDSSVPGGLIAAVTLVLLNAAVGFVASRSRKFEKLVEGTAVLIGKDGTILTDVLRRHRISEADMHKSLREADCRQEEMHRAYLEADGSISILKKRRDD</sequence>
<dbReference type="Gene3D" id="3.30.240.20">
    <property type="entry name" value="bsu07140 like domains"/>
    <property type="match status" value="1"/>
</dbReference>
<evidence type="ECO:0000313" key="10">
    <source>
        <dbReference type="Proteomes" id="UP000092952"/>
    </source>
</evidence>
<keyword evidence="6 7" id="KW-0472">Membrane</keyword>
<dbReference type="FunCoup" id="A0A1B1YRX9">
    <property type="interactions" value="10"/>
</dbReference>
<keyword evidence="5 7" id="KW-1133">Transmembrane helix</keyword>
<dbReference type="KEGG" id="gbi:PG2T_04910"/>
<protein>
    <recommendedName>
        <fullName evidence="8">YetF C-terminal domain-containing protein</fullName>
    </recommendedName>
</protein>
<dbReference type="InParanoid" id="A0A1B1YRX9"/>
<evidence type="ECO:0000256" key="3">
    <source>
        <dbReference type="ARBA" id="ARBA00022475"/>
    </source>
</evidence>
<evidence type="ECO:0000256" key="6">
    <source>
        <dbReference type="ARBA" id="ARBA00023136"/>
    </source>
</evidence>
<comment type="subcellular location">
    <subcellularLocation>
        <location evidence="1">Cell membrane</location>
        <topology evidence="1">Multi-pass membrane protein</topology>
    </subcellularLocation>
</comment>
<feature type="transmembrane region" description="Helical" evidence="7">
    <location>
        <begin position="12"/>
        <end position="28"/>
    </location>
</feature>
<dbReference type="EMBL" id="CP014671">
    <property type="protein sequence ID" value="ANX03600.1"/>
    <property type="molecule type" value="Genomic_DNA"/>
</dbReference>
<dbReference type="InterPro" id="IPR007353">
    <property type="entry name" value="DUF421"/>
</dbReference>
<feature type="domain" description="YetF C-terminal" evidence="8">
    <location>
        <begin position="86"/>
        <end position="154"/>
    </location>
</feature>
<organism evidence="9 10">
    <name type="scientific">Immundisolibacter cernigliae</name>
    <dbReference type="NCBI Taxonomy" id="1810504"/>
    <lineage>
        <taxon>Bacteria</taxon>
        <taxon>Pseudomonadati</taxon>
        <taxon>Pseudomonadota</taxon>
        <taxon>Gammaproteobacteria</taxon>
        <taxon>Immundisolibacterales</taxon>
        <taxon>Immundisolibacteraceae</taxon>
        <taxon>Immundisolibacter</taxon>
    </lineage>
</organism>
<evidence type="ECO:0000259" key="8">
    <source>
        <dbReference type="Pfam" id="PF04239"/>
    </source>
</evidence>
<evidence type="ECO:0000256" key="2">
    <source>
        <dbReference type="ARBA" id="ARBA00006448"/>
    </source>
</evidence>
<keyword evidence="3" id="KW-1003">Cell membrane</keyword>
<dbReference type="Pfam" id="PF04239">
    <property type="entry name" value="DUF421"/>
    <property type="match status" value="1"/>
</dbReference>
<dbReference type="GO" id="GO:0005886">
    <property type="term" value="C:plasma membrane"/>
    <property type="evidence" value="ECO:0007669"/>
    <property type="project" value="UniProtKB-SubCell"/>
</dbReference>
<gene>
    <name evidence="9" type="ORF">PG2T_04910</name>
</gene>
<name>A0A1B1YRX9_9GAMM</name>
<dbReference type="AlphaFoldDB" id="A0A1B1YRX9"/>
<dbReference type="InterPro" id="IPR023090">
    <property type="entry name" value="UPF0702_alpha/beta_dom_sf"/>
</dbReference>
<keyword evidence="10" id="KW-1185">Reference proteome</keyword>
<proteinExistence type="inferred from homology"/>
<evidence type="ECO:0000256" key="5">
    <source>
        <dbReference type="ARBA" id="ARBA00022989"/>
    </source>
</evidence>
<evidence type="ECO:0000256" key="4">
    <source>
        <dbReference type="ARBA" id="ARBA00022692"/>
    </source>
</evidence>
<accession>A0A1B1YRX9</accession>
<reference evidence="10" key="1">
    <citation type="submission" date="2016-03" db="EMBL/GenBank/DDBJ databases">
        <title>Complete genome sequence of Solimmundus cernigliae, representing a novel lineage of polycyclic aromatic hydrocarbon degraders within the Gammaproteobacteria.</title>
        <authorList>
            <person name="Singleton D.R."/>
            <person name="Dickey A.N."/>
            <person name="Scholl E.H."/>
            <person name="Wright F.A."/>
            <person name="Aitken M.D."/>
        </authorList>
    </citation>
    <scope>NUCLEOTIDE SEQUENCE [LARGE SCALE GENOMIC DNA]</scope>
    <source>
        <strain evidence="10">TR3.2</strain>
    </source>
</reference>
<dbReference type="PANTHER" id="PTHR34582:SF6">
    <property type="entry name" value="UPF0702 TRANSMEMBRANE PROTEIN YCAP"/>
    <property type="match status" value="1"/>
</dbReference>